<dbReference type="Gene3D" id="3.30.70.270">
    <property type="match status" value="1"/>
</dbReference>
<evidence type="ECO:0000313" key="3">
    <source>
        <dbReference type="Proteomes" id="UP000295361"/>
    </source>
</evidence>
<dbReference type="PANTHER" id="PTHR44757">
    <property type="entry name" value="DIGUANYLATE CYCLASE DGCP"/>
    <property type="match status" value="1"/>
</dbReference>
<gene>
    <name evidence="2" type="ORF">DES47_103581</name>
</gene>
<proteinExistence type="predicted"/>
<dbReference type="EMBL" id="SNXS01000003">
    <property type="protein sequence ID" value="TDP71599.1"/>
    <property type="molecule type" value="Genomic_DNA"/>
</dbReference>
<comment type="caution">
    <text evidence="2">The sequence shown here is derived from an EMBL/GenBank/DDBJ whole genome shotgun (WGS) entry which is preliminary data.</text>
</comment>
<dbReference type="Proteomes" id="UP000295361">
    <property type="component" value="Unassembled WGS sequence"/>
</dbReference>
<dbReference type="RefSeq" id="WP_133701363.1">
    <property type="nucleotide sequence ID" value="NZ_SNXS01000003.1"/>
</dbReference>
<keyword evidence="3" id="KW-1185">Reference proteome</keyword>
<name>A0A4R6QM84_9BURK</name>
<sequence>MLPGLSDESVAEQLAGRLIATVREPLLIGGHVMPVGATVGLAFCPLDACEPAALLAAADSAMYAAKRAGKNCYRRAQGA</sequence>
<organism evidence="2 3">
    <name type="scientific">Roseateles toxinivorans</name>
    <dbReference type="NCBI Taxonomy" id="270368"/>
    <lineage>
        <taxon>Bacteria</taxon>
        <taxon>Pseudomonadati</taxon>
        <taxon>Pseudomonadota</taxon>
        <taxon>Betaproteobacteria</taxon>
        <taxon>Burkholderiales</taxon>
        <taxon>Sphaerotilaceae</taxon>
        <taxon>Roseateles</taxon>
    </lineage>
</organism>
<protein>
    <submittedName>
        <fullName evidence="2">Diguanylate cyclase with GGDEF domain</fullName>
    </submittedName>
</protein>
<dbReference type="InParanoid" id="A0A4R6QM84"/>
<dbReference type="InterPro" id="IPR052155">
    <property type="entry name" value="Biofilm_reg_signaling"/>
</dbReference>
<dbReference type="Pfam" id="PF00990">
    <property type="entry name" value="GGDEF"/>
    <property type="match status" value="1"/>
</dbReference>
<dbReference type="PANTHER" id="PTHR44757:SF2">
    <property type="entry name" value="BIOFILM ARCHITECTURE MAINTENANCE PROTEIN MBAA"/>
    <property type="match status" value="1"/>
</dbReference>
<dbReference type="InterPro" id="IPR029787">
    <property type="entry name" value="Nucleotide_cyclase"/>
</dbReference>
<dbReference type="InterPro" id="IPR043128">
    <property type="entry name" value="Rev_trsase/Diguanyl_cyclase"/>
</dbReference>
<reference evidence="2 3" key="1">
    <citation type="submission" date="2019-03" db="EMBL/GenBank/DDBJ databases">
        <title>Genomic Encyclopedia of Type Strains, Phase IV (KMG-IV): sequencing the most valuable type-strain genomes for metagenomic binning, comparative biology and taxonomic classification.</title>
        <authorList>
            <person name="Goeker M."/>
        </authorList>
    </citation>
    <scope>NUCLEOTIDE SEQUENCE [LARGE SCALE GENOMIC DNA]</scope>
    <source>
        <strain evidence="2 3">DSM 16998</strain>
    </source>
</reference>
<feature type="domain" description="GGDEF" evidence="1">
    <location>
        <begin position="1"/>
        <end position="78"/>
    </location>
</feature>
<dbReference type="PROSITE" id="PS50887">
    <property type="entry name" value="GGDEF"/>
    <property type="match status" value="1"/>
</dbReference>
<dbReference type="InterPro" id="IPR000160">
    <property type="entry name" value="GGDEF_dom"/>
</dbReference>
<evidence type="ECO:0000313" key="2">
    <source>
        <dbReference type="EMBL" id="TDP71599.1"/>
    </source>
</evidence>
<dbReference type="AlphaFoldDB" id="A0A4R6QM84"/>
<accession>A0A4R6QM84</accession>
<dbReference type="SUPFAM" id="SSF55073">
    <property type="entry name" value="Nucleotide cyclase"/>
    <property type="match status" value="1"/>
</dbReference>
<evidence type="ECO:0000259" key="1">
    <source>
        <dbReference type="PROSITE" id="PS50887"/>
    </source>
</evidence>